<dbReference type="RefSeq" id="WP_167919180.1">
    <property type="nucleotide sequence ID" value="NZ_JAATIT010000001.1"/>
</dbReference>
<comment type="caution">
    <text evidence="2">The sequence shown here is derived from an EMBL/GenBank/DDBJ whole genome shotgun (WGS) entry which is preliminary data.</text>
</comment>
<evidence type="ECO:0000313" key="2">
    <source>
        <dbReference type="EMBL" id="NJB88346.1"/>
    </source>
</evidence>
<keyword evidence="3" id="KW-1185">Reference proteome</keyword>
<proteinExistence type="predicted"/>
<organism evidence="2 3">
    <name type="scientific">Sphingopyxis italica</name>
    <dbReference type="NCBI Taxonomy" id="1129133"/>
    <lineage>
        <taxon>Bacteria</taxon>
        <taxon>Pseudomonadati</taxon>
        <taxon>Pseudomonadota</taxon>
        <taxon>Alphaproteobacteria</taxon>
        <taxon>Sphingomonadales</taxon>
        <taxon>Sphingomonadaceae</taxon>
        <taxon>Sphingopyxis</taxon>
    </lineage>
</organism>
<gene>
    <name evidence="2" type="ORF">GGR90_000498</name>
</gene>
<protein>
    <submittedName>
        <fullName evidence="2">Uncharacterized protein</fullName>
    </submittedName>
</protein>
<reference evidence="2 3" key="1">
    <citation type="submission" date="2020-03" db="EMBL/GenBank/DDBJ databases">
        <title>Genomic Encyclopedia of Type Strains, Phase IV (KMG-IV): sequencing the most valuable type-strain genomes for metagenomic binning, comparative biology and taxonomic classification.</title>
        <authorList>
            <person name="Goeker M."/>
        </authorList>
    </citation>
    <scope>NUCLEOTIDE SEQUENCE [LARGE SCALE GENOMIC DNA]</scope>
    <source>
        <strain evidence="2 3">DSM 25229</strain>
    </source>
</reference>
<dbReference type="EMBL" id="JAATIT010000001">
    <property type="protein sequence ID" value="NJB88346.1"/>
    <property type="molecule type" value="Genomic_DNA"/>
</dbReference>
<sequence length="133" mass="14857">MTLIEIAALFTEQKTWLVASAGLSKDALHIYVGLALFVAVRLVWRWRGGWLAAWLAVLAMASGGEWLDMALEARQSTIQPDAAHWHDIWNTMFWPTVLLLIGRWLHPGGKPAPTASDRGPILGENAERRFEQA</sequence>
<name>A0A7X5XNX2_9SPHN</name>
<feature type="region of interest" description="Disordered" evidence="1">
    <location>
        <begin position="111"/>
        <end position="133"/>
    </location>
</feature>
<evidence type="ECO:0000256" key="1">
    <source>
        <dbReference type="SAM" id="MobiDB-lite"/>
    </source>
</evidence>
<accession>A0A7X5XNX2</accession>
<dbReference type="AlphaFoldDB" id="A0A7X5XNX2"/>
<dbReference type="Proteomes" id="UP000535078">
    <property type="component" value="Unassembled WGS sequence"/>
</dbReference>
<evidence type="ECO:0000313" key="3">
    <source>
        <dbReference type="Proteomes" id="UP000535078"/>
    </source>
</evidence>